<accession>A0A1J5S7H4</accession>
<gene>
    <name evidence="3" type="ORF">GALL_202170</name>
</gene>
<evidence type="ECO:0000256" key="2">
    <source>
        <dbReference type="SAM" id="Phobius"/>
    </source>
</evidence>
<feature type="transmembrane region" description="Helical" evidence="2">
    <location>
        <begin position="26"/>
        <end position="46"/>
    </location>
</feature>
<feature type="transmembrane region" description="Helical" evidence="2">
    <location>
        <begin position="167"/>
        <end position="189"/>
    </location>
</feature>
<feature type="coiled-coil region" evidence="1">
    <location>
        <begin position="98"/>
        <end position="135"/>
    </location>
</feature>
<comment type="caution">
    <text evidence="3">The sequence shown here is derived from an EMBL/GenBank/DDBJ whole genome shotgun (WGS) entry which is preliminary data.</text>
</comment>
<reference evidence="3" key="1">
    <citation type="submission" date="2016-10" db="EMBL/GenBank/DDBJ databases">
        <title>Sequence of Gallionella enrichment culture.</title>
        <authorList>
            <person name="Poehlein A."/>
            <person name="Muehling M."/>
            <person name="Daniel R."/>
        </authorList>
    </citation>
    <scope>NUCLEOTIDE SEQUENCE</scope>
</reference>
<proteinExistence type="predicted"/>
<evidence type="ECO:0008006" key="4">
    <source>
        <dbReference type="Google" id="ProtNLM"/>
    </source>
</evidence>
<keyword evidence="1" id="KW-0175">Coiled coil</keyword>
<evidence type="ECO:0000256" key="1">
    <source>
        <dbReference type="SAM" id="Coils"/>
    </source>
</evidence>
<keyword evidence="2" id="KW-1133">Transmembrane helix</keyword>
<evidence type="ECO:0000313" key="3">
    <source>
        <dbReference type="EMBL" id="OIQ97747.1"/>
    </source>
</evidence>
<keyword evidence="2" id="KW-0472">Membrane</keyword>
<dbReference type="Pfam" id="PF14235">
    <property type="entry name" value="DUF4337"/>
    <property type="match status" value="1"/>
</dbReference>
<organism evidence="3">
    <name type="scientific">mine drainage metagenome</name>
    <dbReference type="NCBI Taxonomy" id="410659"/>
    <lineage>
        <taxon>unclassified sequences</taxon>
        <taxon>metagenomes</taxon>
        <taxon>ecological metagenomes</taxon>
    </lineage>
</organism>
<dbReference type="AlphaFoldDB" id="A0A1J5S7H4"/>
<sequence>MSEGGIHVHGPHDHAVEHAAHSGDSLASRVAVVTAILATVGAVVAYQGGDTQNEAMLQKNEAVLKKTEASNQWAYYQAKSNKQNLAELALALAPAEKHEFYRQEVERYKKEKAEIKLLADKLEAASAKANAASEATMHPHHRQAQALTLIQIAISLASITVLTRKRWLYWCALGAAATGMSMWLSTFFIH</sequence>
<dbReference type="InterPro" id="IPR025570">
    <property type="entry name" value="DUF4337"/>
</dbReference>
<name>A0A1J5S7H4_9ZZZZ</name>
<dbReference type="EMBL" id="MLJW01000128">
    <property type="protein sequence ID" value="OIQ97747.1"/>
    <property type="molecule type" value="Genomic_DNA"/>
</dbReference>
<protein>
    <recommendedName>
        <fullName evidence="4">DUF4337 domain-containing protein</fullName>
    </recommendedName>
</protein>
<keyword evidence="2" id="KW-0812">Transmembrane</keyword>